<dbReference type="OrthoDB" id="3560183at2759"/>
<sequence>MCGAAYSKWNYEGKMEDYRELLHTKASSRLPEESKQPNQIYVGILLHNINLGSCNKDNFLWLKAKRTSTAGKVRGAHSGRLEIGTDVLLVDGTEIVKDDAQIQDFDYFKTGVVVFWTVEDNWTGLLKVECAKGRERGTPMSQVDKRVPLKDASQSKENIQRTDFASFERKSRRPIPQVMRPTLRTVGTGSNLHETHATKVPESPPTTLKGWEDSLKDLNKKYPHVLSEVEETSVGLQIRCVDCPGIPFLVPCGESLTTTIFRFSTHLDNEYHKKRLKKRVKLLQEVKQKMGRGVHIPLAVTGTQIPRIVCNLCPGWKYNIGFGDHITTLLSAVQMHRRCPEHIQEFTDVYAEGVAANAIKSSSLPFEWKKEYQEGMLSRIQGRYPDSDLVLEVGGVSGALVRCRDCNVNFHLFPESEVDFSTTLAKTEAHFATPRHKLRANKRIMLEGEKALAMQKPPQRKKRPTSGSCLDELISNLRHKHPTHAFQVHEVPRSLELKVICVKCPKFVYESFAEDGVTIASTVLDSHMKMHATRKGQKASLSVIERTIFQPHNEMTRFGRENQAPNKETQGETSWLRGSVSQRFSFVRGGSNMKSVPTNISISGFGPGIDMVGAAGREVRNGEV</sequence>
<reference evidence="1 2" key="1">
    <citation type="submission" date="2016-05" db="EMBL/GenBank/DDBJ databases">
        <title>A degradative enzymes factory behind the ericoid mycorrhizal symbiosis.</title>
        <authorList>
            <consortium name="DOE Joint Genome Institute"/>
            <person name="Martino E."/>
            <person name="Morin E."/>
            <person name="Grelet G."/>
            <person name="Kuo A."/>
            <person name="Kohler A."/>
            <person name="Daghino S."/>
            <person name="Barry K."/>
            <person name="Choi C."/>
            <person name="Cichocki N."/>
            <person name="Clum A."/>
            <person name="Copeland A."/>
            <person name="Hainaut M."/>
            <person name="Haridas S."/>
            <person name="Labutti K."/>
            <person name="Lindquist E."/>
            <person name="Lipzen A."/>
            <person name="Khouja H.-R."/>
            <person name="Murat C."/>
            <person name="Ohm R."/>
            <person name="Olson A."/>
            <person name="Spatafora J."/>
            <person name="Veneault-Fourrey C."/>
            <person name="Henrissat B."/>
            <person name="Grigoriev I."/>
            <person name="Martin F."/>
            <person name="Perotto S."/>
        </authorList>
    </citation>
    <scope>NUCLEOTIDE SEQUENCE [LARGE SCALE GENOMIC DNA]</scope>
    <source>
        <strain evidence="1 2">UAMH 7357</strain>
    </source>
</reference>
<protein>
    <submittedName>
        <fullName evidence="1">Uncharacterized protein</fullName>
    </submittedName>
</protein>
<dbReference type="Proteomes" id="UP000235672">
    <property type="component" value="Unassembled WGS sequence"/>
</dbReference>
<evidence type="ECO:0000313" key="2">
    <source>
        <dbReference type="Proteomes" id="UP000235672"/>
    </source>
</evidence>
<organism evidence="1 2">
    <name type="scientific">Hyaloscypha hepaticicola</name>
    <dbReference type="NCBI Taxonomy" id="2082293"/>
    <lineage>
        <taxon>Eukaryota</taxon>
        <taxon>Fungi</taxon>
        <taxon>Dikarya</taxon>
        <taxon>Ascomycota</taxon>
        <taxon>Pezizomycotina</taxon>
        <taxon>Leotiomycetes</taxon>
        <taxon>Helotiales</taxon>
        <taxon>Hyaloscyphaceae</taxon>
        <taxon>Hyaloscypha</taxon>
    </lineage>
</organism>
<accession>A0A2J6Q7X5</accession>
<evidence type="ECO:0000313" key="1">
    <source>
        <dbReference type="EMBL" id="PMD22386.1"/>
    </source>
</evidence>
<keyword evidence="2" id="KW-1185">Reference proteome</keyword>
<name>A0A2J6Q7X5_9HELO</name>
<proteinExistence type="predicted"/>
<dbReference type="EMBL" id="KZ613478">
    <property type="protein sequence ID" value="PMD22386.1"/>
    <property type="molecule type" value="Genomic_DNA"/>
</dbReference>
<gene>
    <name evidence="1" type="ORF">NA56DRAFT_645052</name>
</gene>
<dbReference type="AlphaFoldDB" id="A0A2J6Q7X5"/>